<comment type="subcellular location">
    <subcellularLocation>
        <location evidence="1">Membrane</location>
        <topology evidence="1">Multi-pass membrane protein</topology>
    </subcellularLocation>
</comment>
<reference evidence="8" key="1">
    <citation type="submission" date="2021-07" db="EMBL/GenBank/DDBJ databases">
        <authorList>
            <person name="Branca A.L. A."/>
        </authorList>
    </citation>
    <scope>NUCLEOTIDE SEQUENCE</scope>
</reference>
<evidence type="ECO:0000256" key="5">
    <source>
        <dbReference type="ARBA" id="ARBA00023136"/>
    </source>
</evidence>
<evidence type="ECO:0000256" key="1">
    <source>
        <dbReference type="ARBA" id="ARBA00004141"/>
    </source>
</evidence>
<keyword evidence="3 6" id="KW-0812">Transmembrane</keyword>
<feature type="transmembrane region" description="Helical" evidence="6">
    <location>
        <begin position="186"/>
        <end position="203"/>
    </location>
</feature>
<feature type="transmembrane region" description="Helical" evidence="6">
    <location>
        <begin position="129"/>
        <end position="149"/>
    </location>
</feature>
<keyword evidence="4 6" id="KW-1133">Transmembrane helix</keyword>
<organism evidence="8 9">
    <name type="scientific">Penicillium nalgiovense</name>
    <dbReference type="NCBI Taxonomy" id="60175"/>
    <lineage>
        <taxon>Eukaryota</taxon>
        <taxon>Fungi</taxon>
        <taxon>Dikarya</taxon>
        <taxon>Ascomycota</taxon>
        <taxon>Pezizomycotina</taxon>
        <taxon>Eurotiomycetes</taxon>
        <taxon>Eurotiomycetidae</taxon>
        <taxon>Eurotiales</taxon>
        <taxon>Aspergillaceae</taxon>
        <taxon>Penicillium</taxon>
    </lineage>
</organism>
<gene>
    <name evidence="8" type="ORF">PNAL_LOCUS9306</name>
</gene>
<feature type="transmembrane region" description="Helical" evidence="6">
    <location>
        <begin position="66"/>
        <end position="96"/>
    </location>
</feature>
<evidence type="ECO:0000313" key="9">
    <source>
        <dbReference type="Proteomes" id="UP001153461"/>
    </source>
</evidence>
<evidence type="ECO:0000256" key="4">
    <source>
        <dbReference type="ARBA" id="ARBA00022989"/>
    </source>
</evidence>
<feature type="transmembrane region" description="Helical" evidence="6">
    <location>
        <begin position="215"/>
        <end position="237"/>
    </location>
</feature>
<evidence type="ECO:0000259" key="7">
    <source>
        <dbReference type="Pfam" id="PF01490"/>
    </source>
</evidence>
<dbReference type="OrthoDB" id="294730at2759"/>
<evidence type="ECO:0000256" key="6">
    <source>
        <dbReference type="SAM" id="Phobius"/>
    </source>
</evidence>
<dbReference type="Pfam" id="PF01490">
    <property type="entry name" value="Aa_trans"/>
    <property type="match status" value="2"/>
</dbReference>
<proteinExistence type="inferred from homology"/>
<feature type="domain" description="Amino acid transporter transmembrane" evidence="7">
    <location>
        <begin position="49"/>
        <end position="192"/>
    </location>
</feature>
<feature type="domain" description="Amino acid transporter transmembrane" evidence="7">
    <location>
        <begin position="196"/>
        <end position="391"/>
    </location>
</feature>
<accession>A0A9W4IBK9</accession>
<feature type="transmembrane region" description="Helical" evidence="6">
    <location>
        <begin position="368"/>
        <end position="391"/>
    </location>
</feature>
<sequence>MFDEKHAADGQVDGPLEKDLEKKLDAKQLDAKQLEPFGNEETAEIKYRTMKWWHCGMLMIAENVSVGILSLPSAVATLGMVPAAIMILFVSALSWYTGYVIGQFKLRHPEVHSMGDAGEILMGPFGRELLGLGQLLLLIFLMASNILMFNILMNVLTDHGTCTLVFGVVGLIICFLGALPRTMDKVYWMSVIFAHVAYFGFMSETEDPRTFNKSLAMLQIIDTVLYLVSALLIYHYVGPETATSPGVQSPAILSLSPLMGKIAWGISIPTTILSGVVLGHVACKYIYVRMFRGSDKMHRRSLVSIGSWVAICLGVWVIAWIVAESIPVFNDLLSLISAVFGSWFSFGLPAIFWFYMNKGRYFQNWKKAVLTITNILVLAIAFAICGLGLWVSGVAIHEDSATKSWSCANNA</sequence>
<feature type="transmembrane region" description="Helical" evidence="6">
    <location>
        <begin position="335"/>
        <end position="356"/>
    </location>
</feature>
<evidence type="ECO:0000313" key="8">
    <source>
        <dbReference type="EMBL" id="CAG8276876.1"/>
    </source>
</evidence>
<keyword evidence="5 6" id="KW-0472">Membrane</keyword>
<dbReference type="EMBL" id="CAJVNV010000616">
    <property type="protein sequence ID" value="CAG8276876.1"/>
    <property type="molecule type" value="Genomic_DNA"/>
</dbReference>
<dbReference type="Proteomes" id="UP001153461">
    <property type="component" value="Unassembled WGS sequence"/>
</dbReference>
<dbReference type="InterPro" id="IPR013057">
    <property type="entry name" value="AA_transpt_TM"/>
</dbReference>
<feature type="transmembrane region" description="Helical" evidence="6">
    <location>
        <begin position="262"/>
        <end position="281"/>
    </location>
</feature>
<dbReference type="AlphaFoldDB" id="A0A9W4IBK9"/>
<dbReference type="GO" id="GO:0015179">
    <property type="term" value="F:L-amino acid transmembrane transporter activity"/>
    <property type="evidence" value="ECO:0007669"/>
    <property type="project" value="TreeGrafter"/>
</dbReference>
<name>A0A9W4IBK9_PENNA</name>
<evidence type="ECO:0000256" key="3">
    <source>
        <dbReference type="ARBA" id="ARBA00022692"/>
    </source>
</evidence>
<dbReference type="PANTHER" id="PTHR22950:SF668">
    <property type="entry name" value="AMINO ACID TRANSPORTER (EUROFUNG)"/>
    <property type="match status" value="1"/>
</dbReference>
<protein>
    <recommendedName>
        <fullName evidence="7">Amino acid transporter transmembrane domain-containing protein</fullName>
    </recommendedName>
</protein>
<dbReference type="PANTHER" id="PTHR22950">
    <property type="entry name" value="AMINO ACID TRANSPORTER"/>
    <property type="match status" value="1"/>
</dbReference>
<comment type="similarity">
    <text evidence="2">Belongs to the amino acid/polyamine transporter 2 family.</text>
</comment>
<dbReference type="GO" id="GO:0016020">
    <property type="term" value="C:membrane"/>
    <property type="evidence" value="ECO:0007669"/>
    <property type="project" value="UniProtKB-SubCell"/>
</dbReference>
<feature type="transmembrane region" description="Helical" evidence="6">
    <location>
        <begin position="302"/>
        <end position="323"/>
    </location>
</feature>
<comment type="caution">
    <text evidence="8">The sequence shown here is derived from an EMBL/GenBank/DDBJ whole genome shotgun (WGS) entry which is preliminary data.</text>
</comment>
<evidence type="ECO:0000256" key="2">
    <source>
        <dbReference type="ARBA" id="ARBA00008066"/>
    </source>
</evidence>
<feature type="transmembrane region" description="Helical" evidence="6">
    <location>
        <begin position="161"/>
        <end position="180"/>
    </location>
</feature>